<dbReference type="CDD" id="cd13959">
    <property type="entry name" value="PT_UbiA_COQ2"/>
    <property type="match status" value="1"/>
</dbReference>
<dbReference type="InterPro" id="IPR000537">
    <property type="entry name" value="UbiA_prenyltransferase"/>
</dbReference>
<feature type="transmembrane region" description="Helical" evidence="8">
    <location>
        <begin position="61"/>
        <end position="81"/>
    </location>
</feature>
<evidence type="ECO:0000256" key="2">
    <source>
        <dbReference type="ARBA" id="ARBA00004141"/>
    </source>
</evidence>
<dbReference type="PANTHER" id="PTHR11048:SF28">
    <property type="entry name" value="4-HYDROXYBENZOATE POLYPRENYLTRANSFERASE, MITOCHONDRIAL"/>
    <property type="match status" value="1"/>
</dbReference>
<dbReference type="GO" id="GO:0016765">
    <property type="term" value="F:transferase activity, transferring alkyl or aryl (other than methyl) groups"/>
    <property type="evidence" value="ECO:0007669"/>
    <property type="project" value="InterPro"/>
</dbReference>
<evidence type="ECO:0000256" key="6">
    <source>
        <dbReference type="ARBA" id="ARBA00022989"/>
    </source>
</evidence>
<dbReference type="PANTHER" id="PTHR11048">
    <property type="entry name" value="PRENYLTRANSFERASES"/>
    <property type="match status" value="1"/>
</dbReference>
<dbReference type="Gene3D" id="1.10.357.140">
    <property type="entry name" value="UbiA prenyltransferase"/>
    <property type="match status" value="1"/>
</dbReference>
<keyword evidence="7 8" id="KW-0472">Membrane</keyword>
<protein>
    <submittedName>
        <fullName evidence="10">Uncharacterized protein</fullName>
    </submittedName>
</protein>
<dbReference type="GO" id="GO:0005743">
    <property type="term" value="C:mitochondrial inner membrane"/>
    <property type="evidence" value="ECO:0007669"/>
    <property type="project" value="TreeGrafter"/>
</dbReference>
<dbReference type="STRING" id="77586.A0A0D9X7J0"/>
<reference evidence="10" key="3">
    <citation type="submission" date="2015-04" db="UniProtKB">
        <authorList>
            <consortium name="EnsemblPlants"/>
        </authorList>
    </citation>
    <scope>IDENTIFICATION</scope>
</reference>
<dbReference type="EnsemblPlants" id="LPERR08G11190.1">
    <property type="protein sequence ID" value="LPERR08G11190.1"/>
    <property type="gene ID" value="LPERR08G11190"/>
</dbReference>
<evidence type="ECO:0000256" key="5">
    <source>
        <dbReference type="ARBA" id="ARBA00022692"/>
    </source>
</evidence>
<evidence type="ECO:0000256" key="7">
    <source>
        <dbReference type="ARBA" id="ARBA00023136"/>
    </source>
</evidence>
<dbReference type="AlphaFoldDB" id="A0A0D9X7J0"/>
<evidence type="ECO:0000256" key="8">
    <source>
        <dbReference type="SAM" id="Phobius"/>
    </source>
</evidence>
<organism evidence="10 11">
    <name type="scientific">Leersia perrieri</name>
    <dbReference type="NCBI Taxonomy" id="77586"/>
    <lineage>
        <taxon>Eukaryota</taxon>
        <taxon>Viridiplantae</taxon>
        <taxon>Streptophyta</taxon>
        <taxon>Embryophyta</taxon>
        <taxon>Tracheophyta</taxon>
        <taxon>Spermatophyta</taxon>
        <taxon>Magnoliopsida</taxon>
        <taxon>Liliopsida</taxon>
        <taxon>Poales</taxon>
        <taxon>Poaceae</taxon>
        <taxon>BOP clade</taxon>
        <taxon>Oryzoideae</taxon>
        <taxon>Oryzeae</taxon>
        <taxon>Oryzinae</taxon>
        <taxon>Leersia</taxon>
    </lineage>
</organism>
<dbReference type="eggNOG" id="KOG1381">
    <property type="taxonomic scope" value="Eukaryota"/>
</dbReference>
<dbReference type="InterPro" id="IPR044878">
    <property type="entry name" value="UbiA_sf"/>
</dbReference>
<dbReference type="Gene3D" id="1.20.120.1780">
    <property type="entry name" value="UbiA prenyltransferase"/>
    <property type="match status" value="1"/>
</dbReference>
<comment type="cofactor">
    <cofactor evidence="1">
        <name>Mg(2+)</name>
        <dbReference type="ChEBI" id="CHEBI:18420"/>
    </cofactor>
</comment>
<dbReference type="Gramene" id="LPERR08G11190.1">
    <property type="protein sequence ID" value="LPERR08G11190.1"/>
    <property type="gene ID" value="LPERR08G11190"/>
</dbReference>
<accession>A0A0D9X7J0</accession>
<keyword evidence="4" id="KW-0808">Transferase</keyword>
<dbReference type="InterPro" id="IPR039653">
    <property type="entry name" value="Prenyltransferase"/>
</dbReference>
<comment type="similarity">
    <text evidence="3">Belongs to the UbiA prenyltransferase family.</text>
</comment>
<dbReference type="GO" id="GO:0006744">
    <property type="term" value="P:ubiquinone biosynthetic process"/>
    <property type="evidence" value="ECO:0007669"/>
    <property type="project" value="TreeGrafter"/>
</dbReference>
<evidence type="ECO:0000256" key="9">
    <source>
        <dbReference type="SAM" id="SignalP"/>
    </source>
</evidence>
<evidence type="ECO:0000256" key="3">
    <source>
        <dbReference type="ARBA" id="ARBA00005985"/>
    </source>
</evidence>
<dbReference type="InterPro" id="IPR030470">
    <property type="entry name" value="UbiA_prenylTrfase_CS"/>
</dbReference>
<sequence>MAAVPGELPHMRMIALFACGSLLIRGAGCTINDLFDGDIDKKVERTKSRPLGSGIWCSDPYTRTVFLGVFSLLLVFSYPLIKRFTFWPQAYLGLIFNWGICWTLVYETIYAHQDKEDDLKVGVKSTALRLKSFLTAWPYYPFLAAASAQLAWQISTVDLSDRVDCNKKFVSN</sequence>
<feature type="chain" id="PRO_5002349545" evidence="9">
    <location>
        <begin position="30"/>
        <end position="172"/>
    </location>
</feature>
<evidence type="ECO:0000256" key="1">
    <source>
        <dbReference type="ARBA" id="ARBA00001946"/>
    </source>
</evidence>
<evidence type="ECO:0000313" key="11">
    <source>
        <dbReference type="Proteomes" id="UP000032180"/>
    </source>
</evidence>
<reference evidence="10 11" key="1">
    <citation type="submission" date="2012-08" db="EMBL/GenBank/DDBJ databases">
        <title>Oryza genome evolution.</title>
        <authorList>
            <person name="Wing R.A."/>
        </authorList>
    </citation>
    <scope>NUCLEOTIDE SEQUENCE</scope>
</reference>
<keyword evidence="6 8" id="KW-1133">Transmembrane helix</keyword>
<dbReference type="PROSITE" id="PS00943">
    <property type="entry name" value="UBIA"/>
    <property type="match status" value="1"/>
</dbReference>
<comment type="subcellular location">
    <subcellularLocation>
        <location evidence="2">Membrane</location>
        <topology evidence="2">Multi-pass membrane protein</topology>
    </subcellularLocation>
</comment>
<feature type="signal peptide" evidence="9">
    <location>
        <begin position="1"/>
        <end position="29"/>
    </location>
</feature>
<keyword evidence="9" id="KW-0732">Signal</keyword>
<name>A0A0D9X7J0_9ORYZ</name>
<evidence type="ECO:0000256" key="4">
    <source>
        <dbReference type="ARBA" id="ARBA00022679"/>
    </source>
</evidence>
<keyword evidence="11" id="KW-1185">Reference proteome</keyword>
<proteinExistence type="inferred from homology"/>
<reference evidence="11" key="2">
    <citation type="submission" date="2013-12" db="EMBL/GenBank/DDBJ databases">
        <authorList>
            <person name="Yu Y."/>
            <person name="Lee S."/>
            <person name="de Baynast K."/>
            <person name="Wissotski M."/>
            <person name="Liu L."/>
            <person name="Talag J."/>
            <person name="Goicoechea J."/>
            <person name="Angelova A."/>
            <person name="Jetty R."/>
            <person name="Kudrna D."/>
            <person name="Golser W."/>
            <person name="Rivera L."/>
            <person name="Zhang J."/>
            <person name="Wing R."/>
        </authorList>
    </citation>
    <scope>NUCLEOTIDE SEQUENCE</scope>
</reference>
<evidence type="ECO:0000313" key="10">
    <source>
        <dbReference type="EnsemblPlants" id="LPERR08G11190.1"/>
    </source>
</evidence>
<dbReference type="Proteomes" id="UP000032180">
    <property type="component" value="Chromosome 8"/>
</dbReference>
<dbReference type="HOGENOM" id="CLU_034879_1_1_1"/>
<dbReference type="Pfam" id="PF01040">
    <property type="entry name" value="UbiA"/>
    <property type="match status" value="1"/>
</dbReference>
<keyword evidence="5 8" id="KW-0812">Transmembrane</keyword>